<dbReference type="Proteomes" id="UP001589647">
    <property type="component" value="Unassembled WGS sequence"/>
</dbReference>
<name>A0ABV5IZZ7_9ACTN</name>
<evidence type="ECO:0000313" key="1">
    <source>
        <dbReference type="EMBL" id="MFB9209583.1"/>
    </source>
</evidence>
<sequence length="143" mass="14507">MVPYATVADLVPKYLATAPADADLLLERATTVVDDHIMSAVYEVDADGLPVKTELVDALKRAVCEQVAAWKASGVEDGTGAAAQWSNLAIGSASLGRSTSGGGAAGGGSAADCLAPQPAKILRLAGLLGQEPRTYPRCEPADG</sequence>
<dbReference type="EMBL" id="JBHMEI010000104">
    <property type="protein sequence ID" value="MFB9209583.1"/>
    <property type="molecule type" value="Genomic_DNA"/>
</dbReference>
<protein>
    <recommendedName>
        <fullName evidence="3">Head-to-tail adaptor</fullName>
    </recommendedName>
</protein>
<accession>A0ABV5IZZ7</accession>
<dbReference type="RefSeq" id="WP_189648168.1">
    <property type="nucleotide sequence ID" value="NZ_BMRC01000006.1"/>
</dbReference>
<gene>
    <name evidence="1" type="ORF">ACFFV7_50965</name>
</gene>
<organism evidence="1 2">
    <name type="scientific">Nonomuraea spiralis</name>
    <dbReference type="NCBI Taxonomy" id="46182"/>
    <lineage>
        <taxon>Bacteria</taxon>
        <taxon>Bacillati</taxon>
        <taxon>Actinomycetota</taxon>
        <taxon>Actinomycetes</taxon>
        <taxon>Streptosporangiales</taxon>
        <taxon>Streptosporangiaceae</taxon>
        <taxon>Nonomuraea</taxon>
    </lineage>
</organism>
<evidence type="ECO:0000313" key="2">
    <source>
        <dbReference type="Proteomes" id="UP001589647"/>
    </source>
</evidence>
<reference evidence="1 2" key="1">
    <citation type="submission" date="2024-09" db="EMBL/GenBank/DDBJ databases">
        <authorList>
            <person name="Sun Q."/>
            <person name="Mori K."/>
        </authorList>
    </citation>
    <scope>NUCLEOTIDE SEQUENCE [LARGE SCALE GENOMIC DNA]</scope>
    <source>
        <strain evidence="1 2">CCM 3426</strain>
    </source>
</reference>
<proteinExistence type="predicted"/>
<keyword evidence="2" id="KW-1185">Reference proteome</keyword>
<comment type="caution">
    <text evidence="1">The sequence shown here is derived from an EMBL/GenBank/DDBJ whole genome shotgun (WGS) entry which is preliminary data.</text>
</comment>
<evidence type="ECO:0008006" key="3">
    <source>
        <dbReference type="Google" id="ProtNLM"/>
    </source>
</evidence>